<evidence type="ECO:0000259" key="1">
    <source>
        <dbReference type="Pfam" id="PF04754"/>
    </source>
</evidence>
<keyword evidence="3" id="KW-1185">Reference proteome</keyword>
<dbReference type="InterPro" id="IPR051699">
    <property type="entry name" value="Rpn/YhgA-like_nuclease"/>
</dbReference>
<name>A0A0B7MJ21_9FIRM</name>
<feature type="domain" description="Transposase (putative) YhgA-like" evidence="1">
    <location>
        <begin position="6"/>
        <end position="117"/>
    </location>
</feature>
<gene>
    <name evidence="2" type="ORF">SSCH_1370021</name>
</gene>
<dbReference type="EMBL" id="CDRZ01000043">
    <property type="protein sequence ID" value="CEO87971.1"/>
    <property type="molecule type" value="Genomic_DNA"/>
</dbReference>
<dbReference type="RefSeq" id="WP_052835248.1">
    <property type="nucleotide sequence ID" value="NZ_CDRZ01000043.1"/>
</dbReference>
<reference evidence="3" key="1">
    <citation type="submission" date="2015-01" db="EMBL/GenBank/DDBJ databases">
        <authorList>
            <person name="Manzoor Shahid"/>
            <person name="Zubair Saima"/>
        </authorList>
    </citation>
    <scope>NUCLEOTIDE SEQUENCE [LARGE SCALE GENOMIC DNA]</scope>
    <source>
        <strain evidence="3">Sp3</strain>
    </source>
</reference>
<dbReference type="Proteomes" id="UP000046155">
    <property type="component" value="Unassembled WGS sequence"/>
</dbReference>
<dbReference type="Pfam" id="PF04754">
    <property type="entry name" value="Transposase_31"/>
    <property type="match status" value="1"/>
</dbReference>
<protein>
    <recommendedName>
        <fullName evidence="1">Transposase (putative) YhgA-like domain-containing protein</fullName>
    </recommendedName>
</protein>
<evidence type="ECO:0000313" key="2">
    <source>
        <dbReference type="EMBL" id="CEO87971.1"/>
    </source>
</evidence>
<proteinExistence type="predicted"/>
<dbReference type="OrthoDB" id="1721986at2"/>
<dbReference type="InterPro" id="IPR006842">
    <property type="entry name" value="Transposase_31"/>
</dbReference>
<sequence>MFAFLLEIWRDFFKNTPQEGRNRQDFRLPAIMPIVVYNGPSSWPVPINFKEIINLYQHFGEYLVDFKYALIDIHRYTEEDLKKFSRLIAVVFHLDQAKDEEDLIDRLKQWIGVVKSLGRDEYRQLVPWLRIIAYGMEENREKLEQYLTNPEEVESMISFTEEEIKKKHQRLKLEAKLEVAQALLSDGMDYEKVKKLTGLTDEELKAIKH</sequence>
<dbReference type="AlphaFoldDB" id="A0A0B7MJ21"/>
<organism evidence="2 3">
    <name type="scientific">Syntrophaceticus schinkii</name>
    <dbReference type="NCBI Taxonomy" id="499207"/>
    <lineage>
        <taxon>Bacteria</taxon>
        <taxon>Bacillati</taxon>
        <taxon>Bacillota</taxon>
        <taxon>Clostridia</taxon>
        <taxon>Thermoanaerobacterales</taxon>
        <taxon>Thermoanaerobacterales Family III. Incertae Sedis</taxon>
        <taxon>Syntrophaceticus</taxon>
    </lineage>
</organism>
<accession>A0A0B7MJ21</accession>
<dbReference type="GO" id="GO:0006310">
    <property type="term" value="P:DNA recombination"/>
    <property type="evidence" value="ECO:0007669"/>
    <property type="project" value="TreeGrafter"/>
</dbReference>
<dbReference type="PANTHER" id="PTHR34611">
    <property type="match status" value="1"/>
</dbReference>
<dbReference type="PANTHER" id="PTHR34611:SF2">
    <property type="entry name" value="INACTIVE RECOMBINATION-PROMOTING NUCLEASE-LIKE PROTEIN RPNE-RELATED"/>
    <property type="match status" value="1"/>
</dbReference>
<evidence type="ECO:0000313" key="3">
    <source>
        <dbReference type="Proteomes" id="UP000046155"/>
    </source>
</evidence>
<dbReference type="GO" id="GO:1990238">
    <property type="term" value="F:double-stranded DNA endonuclease activity"/>
    <property type="evidence" value="ECO:0007669"/>
    <property type="project" value="TreeGrafter"/>
</dbReference>